<accession>A0AAN8Y0K7</accession>
<gene>
    <name evidence="2" type="ORF">RDI58_030089</name>
</gene>
<evidence type="ECO:0000313" key="2">
    <source>
        <dbReference type="EMBL" id="KAK6774849.1"/>
    </source>
</evidence>
<organism evidence="2 3">
    <name type="scientific">Solanum bulbocastanum</name>
    <name type="common">Wild potato</name>
    <dbReference type="NCBI Taxonomy" id="147425"/>
    <lineage>
        <taxon>Eukaryota</taxon>
        <taxon>Viridiplantae</taxon>
        <taxon>Streptophyta</taxon>
        <taxon>Embryophyta</taxon>
        <taxon>Tracheophyta</taxon>
        <taxon>Spermatophyta</taxon>
        <taxon>Magnoliopsida</taxon>
        <taxon>eudicotyledons</taxon>
        <taxon>Gunneridae</taxon>
        <taxon>Pentapetalae</taxon>
        <taxon>asterids</taxon>
        <taxon>lamiids</taxon>
        <taxon>Solanales</taxon>
        <taxon>Solanaceae</taxon>
        <taxon>Solanoideae</taxon>
        <taxon>Solaneae</taxon>
        <taxon>Solanum</taxon>
    </lineage>
</organism>
<proteinExistence type="predicted"/>
<feature type="region of interest" description="Disordered" evidence="1">
    <location>
        <begin position="1"/>
        <end position="34"/>
    </location>
</feature>
<sequence>MQASKASAEAAPGSTQGTSKELKLNGVEASSWNH</sequence>
<protein>
    <submittedName>
        <fullName evidence="2">Uncharacterized protein</fullName>
    </submittedName>
</protein>
<dbReference type="AlphaFoldDB" id="A0AAN8Y0K7"/>
<dbReference type="Proteomes" id="UP001371456">
    <property type="component" value="Unassembled WGS sequence"/>
</dbReference>
<reference evidence="2 3" key="1">
    <citation type="submission" date="2024-02" db="EMBL/GenBank/DDBJ databases">
        <title>de novo genome assembly of Solanum bulbocastanum strain 11H21.</title>
        <authorList>
            <person name="Hosaka A.J."/>
        </authorList>
    </citation>
    <scope>NUCLEOTIDE SEQUENCE [LARGE SCALE GENOMIC DNA]</scope>
    <source>
        <tissue evidence="2">Young leaves</tissue>
    </source>
</reference>
<evidence type="ECO:0000256" key="1">
    <source>
        <dbReference type="SAM" id="MobiDB-lite"/>
    </source>
</evidence>
<evidence type="ECO:0000313" key="3">
    <source>
        <dbReference type="Proteomes" id="UP001371456"/>
    </source>
</evidence>
<keyword evidence="3" id="KW-1185">Reference proteome</keyword>
<dbReference type="EMBL" id="JBANQN010000012">
    <property type="protein sequence ID" value="KAK6774849.1"/>
    <property type="molecule type" value="Genomic_DNA"/>
</dbReference>
<comment type="caution">
    <text evidence="2">The sequence shown here is derived from an EMBL/GenBank/DDBJ whole genome shotgun (WGS) entry which is preliminary data.</text>
</comment>
<name>A0AAN8Y0K7_SOLBU</name>